<accession>A0A024EM12</accession>
<dbReference type="HOGENOM" id="CLU_2736986_0_0_6"/>
<organism evidence="1 2">
    <name type="scientific">Pseudomonas mandelii JR-1</name>
    <dbReference type="NCBI Taxonomy" id="1147786"/>
    <lineage>
        <taxon>Bacteria</taxon>
        <taxon>Pseudomonadati</taxon>
        <taxon>Pseudomonadota</taxon>
        <taxon>Gammaproteobacteria</taxon>
        <taxon>Pseudomonadales</taxon>
        <taxon>Pseudomonadaceae</taxon>
        <taxon>Pseudomonas</taxon>
    </lineage>
</organism>
<proteinExistence type="predicted"/>
<dbReference type="EMBL" id="CP005961">
    <property type="protein sequence ID" value="AHZ73636.1"/>
    <property type="molecule type" value="Genomic_DNA"/>
</dbReference>
<reference evidence="1 2" key="1">
    <citation type="journal article" date="2012" name="J. Bacteriol.">
        <title>Genome sequence of cold-adapted Pseudomonas mandelii strain JR-1.</title>
        <authorList>
            <person name="Jang S.H."/>
            <person name="Kim J."/>
            <person name="Kim J."/>
            <person name="Hong S."/>
            <person name="Lee C."/>
        </authorList>
    </citation>
    <scope>NUCLEOTIDE SEQUENCE [LARGE SCALE GENOMIC DNA]</scope>
    <source>
        <strain evidence="1 2">JR-1</strain>
        <plasmid evidence="2">Plasmid</plasmid>
    </source>
</reference>
<dbReference type="Pfam" id="PF13560">
    <property type="entry name" value="HTH_31"/>
    <property type="match status" value="1"/>
</dbReference>
<evidence type="ECO:0000313" key="2">
    <source>
        <dbReference type="Proteomes" id="UP000026913"/>
    </source>
</evidence>
<dbReference type="AlphaFoldDB" id="A0A024EM12"/>
<dbReference type="InterPro" id="IPR010982">
    <property type="entry name" value="Lambda_DNA-bd_dom_sf"/>
</dbReference>
<keyword evidence="1" id="KW-0614">Plasmid</keyword>
<sequence>MKEAVGRRLALEASRLNLTGTETAARIGCSRRTWCYYEAGKSCPDAVALASLDQLGFDVLYVITGRRGKAL</sequence>
<dbReference type="Proteomes" id="UP000026913">
    <property type="component" value="Plasmid unnamed"/>
</dbReference>
<dbReference type="Gene3D" id="1.10.260.40">
    <property type="entry name" value="lambda repressor-like DNA-binding domains"/>
    <property type="match status" value="1"/>
</dbReference>
<dbReference type="InterPro" id="IPR001387">
    <property type="entry name" value="Cro/C1-type_HTH"/>
</dbReference>
<dbReference type="CDD" id="cd00093">
    <property type="entry name" value="HTH_XRE"/>
    <property type="match status" value="1"/>
</dbReference>
<dbReference type="SUPFAM" id="SSF47413">
    <property type="entry name" value="lambda repressor-like DNA-binding domains"/>
    <property type="match status" value="1"/>
</dbReference>
<protein>
    <recommendedName>
        <fullName evidence="3">HTH cro/C1-type domain-containing protein</fullName>
    </recommendedName>
</protein>
<name>A0A024EM12_9PSED</name>
<gene>
    <name evidence="1" type="ORF">OU5_P0384</name>
</gene>
<dbReference type="OrthoDB" id="3196789at2"/>
<dbReference type="RefSeq" id="WP_010466472.1">
    <property type="nucleotide sequence ID" value="NZ_CP005961.1"/>
</dbReference>
<dbReference type="KEGG" id="pman:OU5_P0384"/>
<evidence type="ECO:0000313" key="1">
    <source>
        <dbReference type="EMBL" id="AHZ73636.1"/>
    </source>
</evidence>
<dbReference type="GO" id="GO:0003677">
    <property type="term" value="F:DNA binding"/>
    <property type="evidence" value="ECO:0007669"/>
    <property type="project" value="InterPro"/>
</dbReference>
<geneLocation type="plasmid" evidence="2"/>
<evidence type="ECO:0008006" key="3">
    <source>
        <dbReference type="Google" id="ProtNLM"/>
    </source>
</evidence>